<dbReference type="AlphaFoldDB" id="A0AAV1SXE5"/>
<proteinExistence type="predicted"/>
<dbReference type="EMBL" id="CAWUPB010001198">
    <property type="protein sequence ID" value="CAK7357304.1"/>
    <property type="molecule type" value="Genomic_DNA"/>
</dbReference>
<name>A0AAV1SXE5_9ROSI</name>
<gene>
    <name evidence="1" type="ORF">DCAF_LOCUS27590</name>
</gene>
<keyword evidence="2" id="KW-1185">Reference proteome</keyword>
<evidence type="ECO:0000313" key="1">
    <source>
        <dbReference type="EMBL" id="CAK7357304.1"/>
    </source>
</evidence>
<protein>
    <submittedName>
        <fullName evidence="1">Uncharacterized protein</fullName>
    </submittedName>
</protein>
<evidence type="ECO:0000313" key="2">
    <source>
        <dbReference type="Proteomes" id="UP001314170"/>
    </source>
</evidence>
<comment type="caution">
    <text evidence="1">The sequence shown here is derived from an EMBL/GenBank/DDBJ whole genome shotgun (WGS) entry which is preliminary data.</text>
</comment>
<dbReference type="Proteomes" id="UP001314170">
    <property type="component" value="Unassembled WGS sequence"/>
</dbReference>
<accession>A0AAV1SXE5</accession>
<sequence>MTDILQAIACKSAAAAHAELRLKSDISLGVNKSGSTRIESEGSEPDKAAFLAAARLSTSSAALPNPQYYTLD</sequence>
<reference evidence="1 2" key="1">
    <citation type="submission" date="2024-01" db="EMBL/GenBank/DDBJ databases">
        <authorList>
            <person name="Waweru B."/>
        </authorList>
    </citation>
    <scope>NUCLEOTIDE SEQUENCE [LARGE SCALE GENOMIC DNA]</scope>
</reference>
<organism evidence="1 2">
    <name type="scientific">Dovyalis caffra</name>
    <dbReference type="NCBI Taxonomy" id="77055"/>
    <lineage>
        <taxon>Eukaryota</taxon>
        <taxon>Viridiplantae</taxon>
        <taxon>Streptophyta</taxon>
        <taxon>Embryophyta</taxon>
        <taxon>Tracheophyta</taxon>
        <taxon>Spermatophyta</taxon>
        <taxon>Magnoliopsida</taxon>
        <taxon>eudicotyledons</taxon>
        <taxon>Gunneridae</taxon>
        <taxon>Pentapetalae</taxon>
        <taxon>rosids</taxon>
        <taxon>fabids</taxon>
        <taxon>Malpighiales</taxon>
        <taxon>Salicaceae</taxon>
        <taxon>Flacourtieae</taxon>
        <taxon>Dovyalis</taxon>
    </lineage>
</organism>